<gene>
    <name evidence="1" type="ORF">FPQ15_10985</name>
</gene>
<organism evidence="1 2">
    <name type="scientific">Gilliamella apicola</name>
    <dbReference type="NCBI Taxonomy" id="1196095"/>
    <lineage>
        <taxon>Bacteria</taxon>
        <taxon>Pseudomonadati</taxon>
        <taxon>Pseudomonadota</taxon>
        <taxon>Gammaproteobacteria</taxon>
        <taxon>Orbales</taxon>
        <taxon>Orbaceae</taxon>
        <taxon>Gilliamella</taxon>
    </lineage>
</organism>
<evidence type="ECO:0000313" key="1">
    <source>
        <dbReference type="EMBL" id="TSJ97625.1"/>
    </source>
</evidence>
<dbReference type="EMBL" id="VMHM01000015">
    <property type="protein sequence ID" value="TSJ97625.1"/>
    <property type="molecule type" value="Genomic_DNA"/>
</dbReference>
<dbReference type="Proteomes" id="UP000319483">
    <property type="component" value="Unassembled WGS sequence"/>
</dbReference>
<comment type="caution">
    <text evidence="1">The sequence shown here is derived from an EMBL/GenBank/DDBJ whole genome shotgun (WGS) entry which is preliminary data.</text>
</comment>
<proteinExistence type="predicted"/>
<dbReference type="AlphaFoldDB" id="A0A556S949"/>
<protein>
    <submittedName>
        <fullName evidence="1">Uncharacterized protein</fullName>
    </submittedName>
</protein>
<sequence>MKNFNQLTTVDTSENVIIHLNNFAKIEQAETIARNCINAHSTPADFMVIICCIADLLHAVIEKSE</sequence>
<accession>A0A556S949</accession>
<reference evidence="1 2" key="1">
    <citation type="submission" date="2019-07" db="EMBL/GenBank/DDBJ databases">
        <title>Gilliamella genomes.</title>
        <authorList>
            <person name="Zheng H."/>
        </authorList>
    </citation>
    <scope>NUCLEOTIDE SEQUENCE [LARGE SCALE GENOMIC DNA]</scope>
    <source>
        <strain evidence="1 2">W8127</strain>
    </source>
</reference>
<dbReference type="RefSeq" id="WP_144092706.1">
    <property type="nucleotide sequence ID" value="NZ_VMHM01000015.1"/>
</dbReference>
<name>A0A556S949_9GAMM</name>
<evidence type="ECO:0000313" key="2">
    <source>
        <dbReference type="Proteomes" id="UP000319483"/>
    </source>
</evidence>